<evidence type="ECO:0000313" key="4">
    <source>
        <dbReference type="Proteomes" id="UP001152797"/>
    </source>
</evidence>
<evidence type="ECO:0000313" key="3">
    <source>
        <dbReference type="EMBL" id="CAL1126873.1"/>
    </source>
</evidence>
<accession>A0A9P1BHC0</accession>
<feature type="compositionally biased region" description="Low complexity" evidence="1">
    <location>
        <begin position="313"/>
        <end position="326"/>
    </location>
</feature>
<organism evidence="2">
    <name type="scientific">Cladocopium goreaui</name>
    <dbReference type="NCBI Taxonomy" id="2562237"/>
    <lineage>
        <taxon>Eukaryota</taxon>
        <taxon>Sar</taxon>
        <taxon>Alveolata</taxon>
        <taxon>Dinophyceae</taxon>
        <taxon>Suessiales</taxon>
        <taxon>Symbiodiniaceae</taxon>
        <taxon>Cladocopium</taxon>
    </lineage>
</organism>
<feature type="compositionally biased region" description="Polar residues" evidence="1">
    <location>
        <begin position="170"/>
        <end position="196"/>
    </location>
</feature>
<gene>
    <name evidence="2" type="ORF">C1SCF055_LOCUS2003</name>
</gene>
<dbReference type="EMBL" id="CAMXCT020000080">
    <property type="protein sequence ID" value="CAL1126873.1"/>
    <property type="molecule type" value="Genomic_DNA"/>
</dbReference>
<protein>
    <submittedName>
        <fullName evidence="2">Uncharacterized protein</fullName>
    </submittedName>
</protein>
<feature type="region of interest" description="Disordered" evidence="1">
    <location>
        <begin position="158"/>
        <end position="248"/>
    </location>
</feature>
<evidence type="ECO:0000256" key="1">
    <source>
        <dbReference type="SAM" id="MobiDB-lite"/>
    </source>
</evidence>
<evidence type="ECO:0000313" key="2">
    <source>
        <dbReference type="EMBL" id="CAI3973498.1"/>
    </source>
</evidence>
<comment type="caution">
    <text evidence="2">The sequence shown here is derived from an EMBL/GenBank/DDBJ whole genome shotgun (WGS) entry which is preliminary data.</text>
</comment>
<name>A0A9P1BHC0_9DINO</name>
<proteinExistence type="predicted"/>
<dbReference type="AlphaFoldDB" id="A0A9P1BHC0"/>
<keyword evidence="4" id="KW-1185">Reference proteome</keyword>
<sequence>MAEVAQMVEIVPSAADDRIRMECDKCGYKCVPQWLNDKAHCLKCQAVLRSRNSLHEAKREILGAEANGEDRRQAGEVSTFKAAPNSAMESASGSCSKAPDGVHHWKYGKCNFCQQAEGKLAKGPGVMQNPGGVGECQKGGKCMFKFAKCTKCGRGELAKGEREDVRRISDASTASSGTNASKSPRTQVTQPTQPRAQSPPLAAAAGLLMKDTKSEEEVTKKFSKESKDSESGKSSKGETRKTSKGGTDDRTRMTCHVCGYKSVPQWLNDKAHCLKCDAILKTRASIHGEVDLPENWQKDLTASRKPGEASTYKESPGSAMESSSGSCSKSPNGLHHWKYGKCNFCQQAEGKLVKGAGVLANPGGAAGCKDGGKCMFKFSKCTKCGRKEF</sequence>
<dbReference type="Proteomes" id="UP001152797">
    <property type="component" value="Unassembled WGS sequence"/>
</dbReference>
<feature type="region of interest" description="Disordered" evidence="1">
    <location>
        <begin position="299"/>
        <end position="326"/>
    </location>
</feature>
<feature type="compositionally biased region" description="Basic and acidic residues" evidence="1">
    <location>
        <begin position="210"/>
        <end position="248"/>
    </location>
</feature>
<dbReference type="OrthoDB" id="413159at2759"/>
<reference evidence="2" key="1">
    <citation type="submission" date="2022-10" db="EMBL/GenBank/DDBJ databases">
        <authorList>
            <person name="Chen Y."/>
            <person name="Dougan E. K."/>
            <person name="Chan C."/>
            <person name="Rhodes N."/>
            <person name="Thang M."/>
        </authorList>
    </citation>
    <scope>NUCLEOTIDE SEQUENCE</scope>
</reference>
<dbReference type="EMBL" id="CAMXCT030000080">
    <property type="protein sequence ID" value="CAL4760810.1"/>
    <property type="molecule type" value="Genomic_DNA"/>
</dbReference>
<reference evidence="3" key="2">
    <citation type="submission" date="2024-04" db="EMBL/GenBank/DDBJ databases">
        <authorList>
            <person name="Chen Y."/>
            <person name="Shah S."/>
            <person name="Dougan E. K."/>
            <person name="Thang M."/>
            <person name="Chan C."/>
        </authorList>
    </citation>
    <scope>NUCLEOTIDE SEQUENCE [LARGE SCALE GENOMIC DNA]</scope>
</reference>
<feature type="compositionally biased region" description="Basic and acidic residues" evidence="1">
    <location>
        <begin position="158"/>
        <end position="169"/>
    </location>
</feature>
<dbReference type="EMBL" id="CAMXCT010000080">
    <property type="protein sequence ID" value="CAI3973498.1"/>
    <property type="molecule type" value="Genomic_DNA"/>
</dbReference>